<dbReference type="AlphaFoldDB" id="A0A420RYE7"/>
<comment type="caution">
    <text evidence="1">The sequence shown here is derived from an EMBL/GenBank/DDBJ whole genome shotgun (WGS) entry which is preliminary data.</text>
</comment>
<evidence type="ECO:0000313" key="2">
    <source>
        <dbReference type="Proteomes" id="UP000283569"/>
    </source>
</evidence>
<name>A0A420RYE7_GIBIN</name>
<dbReference type="EMBL" id="MRDB01000126">
    <property type="protein sequence ID" value="RKL22043.1"/>
    <property type="molecule type" value="Genomic_DNA"/>
</dbReference>
<evidence type="ECO:0000313" key="1">
    <source>
        <dbReference type="EMBL" id="RKL22043.1"/>
    </source>
</evidence>
<reference evidence="1 2" key="1">
    <citation type="journal article" date="2018" name="Sci. Rep.">
        <title>Characterisation of pathogen-specific regions and novel effector candidates in Fusarium oxysporum f. sp. cepae.</title>
        <authorList>
            <person name="Armitage A.D."/>
            <person name="Taylor A."/>
            <person name="Sobczyk M.K."/>
            <person name="Baxter L."/>
            <person name="Greenfield B.P."/>
            <person name="Bates H.J."/>
            <person name="Wilson F."/>
            <person name="Jackson A.C."/>
            <person name="Ott S."/>
            <person name="Harrison R.J."/>
            <person name="Clarkson J.P."/>
        </authorList>
    </citation>
    <scope>NUCLEOTIDE SEQUENCE [LARGE SCALE GENOMIC DNA]</scope>
    <source>
        <strain evidence="1 2">Fp_A8</strain>
    </source>
</reference>
<proteinExistence type="predicted"/>
<accession>A0A420RYE7</accession>
<organism evidence="1 2">
    <name type="scientific">Gibberella intermedia</name>
    <name type="common">Bulb rot disease fungus</name>
    <name type="synonym">Fusarium proliferatum</name>
    <dbReference type="NCBI Taxonomy" id="948311"/>
    <lineage>
        <taxon>Eukaryota</taxon>
        <taxon>Fungi</taxon>
        <taxon>Dikarya</taxon>
        <taxon>Ascomycota</taxon>
        <taxon>Pezizomycotina</taxon>
        <taxon>Sordariomycetes</taxon>
        <taxon>Hypocreomycetidae</taxon>
        <taxon>Hypocreales</taxon>
        <taxon>Nectriaceae</taxon>
        <taxon>Fusarium</taxon>
        <taxon>Fusarium fujikuroi species complex</taxon>
    </lineage>
</organism>
<sequence>MDQPGAQATWASRGSWHRQHLEVLVGIDPGAAPPRLAHGDFLFADPVPPEGSAAGKGFVRLADLTDVHGNAVADHENPPVLHVHALYSCRRCAPDGAVVLE</sequence>
<dbReference type="Proteomes" id="UP000283569">
    <property type="component" value="Unassembled WGS sequence"/>
</dbReference>
<protein>
    <submittedName>
        <fullName evidence="1">Uncharacterized protein</fullName>
    </submittedName>
</protein>
<gene>
    <name evidence="1" type="ORF">BFJ72_g14770</name>
</gene>